<dbReference type="GeneID" id="28987928"/>
<evidence type="ECO:0000256" key="9">
    <source>
        <dbReference type="ARBA" id="ARBA00022723"/>
    </source>
</evidence>
<evidence type="ECO:0000256" key="16">
    <source>
        <dbReference type="ARBA" id="ARBA00023285"/>
    </source>
</evidence>
<keyword evidence="9" id="KW-0479">Metal-binding</keyword>
<evidence type="ECO:0000313" key="24">
    <source>
        <dbReference type="EMBL" id="KLT43229.1"/>
    </source>
</evidence>
<dbReference type="SMR" id="A0A0J1B677"/>
<evidence type="ECO:0000256" key="20">
    <source>
        <dbReference type="ARBA" id="ARBA00024056"/>
    </source>
</evidence>
<dbReference type="SUPFAM" id="SSF88713">
    <property type="entry name" value="Glycoside hydrolase/deacetylase"/>
    <property type="match status" value="1"/>
</dbReference>
<keyword evidence="15" id="KW-0119">Carbohydrate metabolism</keyword>
<evidence type="ECO:0000256" key="19">
    <source>
        <dbReference type="ARBA" id="ARBA00023326"/>
    </source>
</evidence>
<dbReference type="Gene3D" id="3.20.20.370">
    <property type="entry name" value="Glycoside hydrolase/deacetylase"/>
    <property type="match status" value="1"/>
</dbReference>
<dbReference type="PANTHER" id="PTHR10587:SF98">
    <property type="entry name" value="CHITIN DEACETYLASE"/>
    <property type="match status" value="1"/>
</dbReference>
<dbReference type="GO" id="GO:0098552">
    <property type="term" value="C:side of membrane"/>
    <property type="evidence" value="ECO:0007669"/>
    <property type="project" value="UniProtKB-KW"/>
</dbReference>
<keyword evidence="13" id="KW-0472">Membrane</keyword>
<dbReference type="GO" id="GO:0004099">
    <property type="term" value="F:chitin deacetylase activity"/>
    <property type="evidence" value="ECO:0007669"/>
    <property type="project" value="UniProtKB-EC"/>
</dbReference>
<comment type="cofactor">
    <cofactor evidence="1">
        <name>Co(2+)</name>
        <dbReference type="ChEBI" id="CHEBI:48828"/>
    </cofactor>
</comment>
<keyword evidence="5" id="KW-1003">Cell membrane</keyword>
<evidence type="ECO:0000256" key="21">
    <source>
        <dbReference type="ARBA" id="ARBA00048494"/>
    </source>
</evidence>
<keyword evidence="19" id="KW-0624">Polysaccharide degradation</keyword>
<comment type="subcellular location">
    <subcellularLocation>
        <location evidence="3">Cell membrane</location>
        <topology evidence="3">Lipid-anchor</topology>
        <topology evidence="3">GPI-anchor</topology>
    </subcellularLocation>
    <subcellularLocation>
        <location evidence="2">Secreted</location>
        <location evidence="2">Cell wall</location>
    </subcellularLocation>
</comment>
<evidence type="ECO:0000256" key="17">
    <source>
        <dbReference type="ARBA" id="ARBA00023288"/>
    </source>
</evidence>
<reference evidence="24 25" key="1">
    <citation type="submission" date="2015-03" db="EMBL/GenBank/DDBJ databases">
        <title>Genomics and transcriptomics of the oil-accumulating basidiomycete yeast T. oleaginosus allow insights into substrate utilization and the diverse evolutionary trajectories of mating systems in fungi.</title>
        <authorList>
            <consortium name="DOE Joint Genome Institute"/>
            <person name="Kourist R."/>
            <person name="Kracht O."/>
            <person name="Bracharz F."/>
            <person name="Lipzen A."/>
            <person name="Nolan M."/>
            <person name="Ohm R."/>
            <person name="Grigoriev I."/>
            <person name="Sun S."/>
            <person name="Heitman J."/>
            <person name="Bruck T."/>
            <person name="Nowrousian M."/>
        </authorList>
    </citation>
    <scope>NUCLEOTIDE SEQUENCE [LARGE SCALE GENOMIC DNA]</scope>
    <source>
        <strain evidence="24 25">IBC0246</strain>
    </source>
</reference>
<feature type="signal peptide" evidence="22">
    <location>
        <begin position="1"/>
        <end position="15"/>
    </location>
</feature>
<dbReference type="FunFam" id="3.20.20.370:FF:000004">
    <property type="entry name" value="Related to Chitin deacetylase"/>
    <property type="match status" value="1"/>
</dbReference>
<keyword evidence="11 24" id="KW-0378">Hydrolase</keyword>
<evidence type="ECO:0000256" key="14">
    <source>
        <dbReference type="ARBA" id="ARBA00023180"/>
    </source>
</evidence>
<evidence type="ECO:0000256" key="18">
    <source>
        <dbReference type="ARBA" id="ARBA00023316"/>
    </source>
</evidence>
<dbReference type="GO" id="GO:0005886">
    <property type="term" value="C:plasma membrane"/>
    <property type="evidence" value="ECO:0007669"/>
    <property type="project" value="UniProtKB-SubCell"/>
</dbReference>
<dbReference type="InterPro" id="IPR002509">
    <property type="entry name" value="NODB_dom"/>
</dbReference>
<evidence type="ECO:0000256" key="2">
    <source>
        <dbReference type="ARBA" id="ARBA00004191"/>
    </source>
</evidence>
<proteinExistence type="inferred from homology"/>
<evidence type="ECO:0000256" key="4">
    <source>
        <dbReference type="ARBA" id="ARBA00010973"/>
    </source>
</evidence>
<evidence type="ECO:0000256" key="10">
    <source>
        <dbReference type="ARBA" id="ARBA00022729"/>
    </source>
</evidence>
<keyword evidence="10 22" id="KW-0732">Signal</keyword>
<keyword evidence="16" id="KW-0170">Cobalt</keyword>
<dbReference type="PROSITE" id="PS51677">
    <property type="entry name" value="NODB"/>
    <property type="match status" value="1"/>
</dbReference>
<dbReference type="EC" id="3.5.1.41" evidence="20"/>
<keyword evidence="18" id="KW-0961">Cell wall biogenesis/degradation</keyword>
<keyword evidence="7" id="KW-0964">Secreted</keyword>
<dbReference type="GO" id="GO:0009272">
    <property type="term" value="P:fungal-type cell wall biogenesis"/>
    <property type="evidence" value="ECO:0007669"/>
    <property type="project" value="UniProtKB-ARBA"/>
</dbReference>
<comment type="catalytic activity">
    <reaction evidence="21">
        <text>[(1-&gt;4)-N-acetyl-beta-D-glucosaminyl](n) + n H2O = chitosan + n acetate</text>
        <dbReference type="Rhea" id="RHEA:10464"/>
        <dbReference type="Rhea" id="RHEA-COMP:9593"/>
        <dbReference type="Rhea" id="RHEA-COMP:9597"/>
        <dbReference type="ChEBI" id="CHEBI:15377"/>
        <dbReference type="ChEBI" id="CHEBI:17029"/>
        <dbReference type="ChEBI" id="CHEBI:30089"/>
        <dbReference type="ChEBI" id="CHEBI:57704"/>
        <dbReference type="EC" id="3.5.1.41"/>
    </reaction>
    <physiologicalReaction direction="left-to-right" evidence="21">
        <dbReference type="Rhea" id="RHEA:10465"/>
    </physiologicalReaction>
</comment>
<organism evidence="24 25">
    <name type="scientific">Cutaneotrichosporon oleaginosum</name>
    <dbReference type="NCBI Taxonomy" id="879819"/>
    <lineage>
        <taxon>Eukaryota</taxon>
        <taxon>Fungi</taxon>
        <taxon>Dikarya</taxon>
        <taxon>Basidiomycota</taxon>
        <taxon>Agaricomycotina</taxon>
        <taxon>Tremellomycetes</taxon>
        <taxon>Trichosporonales</taxon>
        <taxon>Trichosporonaceae</taxon>
        <taxon>Cutaneotrichosporon</taxon>
    </lineage>
</organism>
<accession>A0A0J1B677</accession>
<dbReference type="Proteomes" id="UP000053611">
    <property type="component" value="Unassembled WGS sequence"/>
</dbReference>
<dbReference type="InterPro" id="IPR011330">
    <property type="entry name" value="Glyco_hydro/deAcase_b/a-brl"/>
</dbReference>
<evidence type="ECO:0000256" key="11">
    <source>
        <dbReference type="ARBA" id="ARBA00022801"/>
    </source>
</evidence>
<dbReference type="EMBL" id="KQ087197">
    <property type="protein sequence ID" value="KLT43229.1"/>
    <property type="molecule type" value="Genomic_DNA"/>
</dbReference>
<dbReference type="OrthoDB" id="407355at2759"/>
<evidence type="ECO:0000256" key="7">
    <source>
        <dbReference type="ARBA" id="ARBA00022525"/>
    </source>
</evidence>
<sequence>MFAASLLLAATSVSAGAIGCSGHHIGTRNHGMGNPHYTRAYDPATLDVAAQCVPYNYEPVASIINDFPPNWAPATLVAGDDEAAALFQELNQTLASKVGNVSIKVGTMGDFSGYQYDNAADPDCWWTRSRCTQPKDQTIPADIRQLPEPNTWGFGYDDGPNCSHNALYNFMAENKQLATMFFIGSNVMNWPLQAKRAKDDGHEMCIHTWSHSAMTTLTNEQAFAELYYTRAAIKAVTGVTPKCWRPPYGDVDNRIRVIAGFLNLTNILWSDDTFDWQEGTQNVTAETIKNNYQKVFDKAKNGEYNTHGAIVLNHESNNRTMQHMIDQYAQIKQNFKYIVPIASGMNWTTPYVETNETYPDFNQYISGQLVGGPVSSGSGNSPGSTMTGSGAAAASSAAAPSGSAKPSSATRTTAAGILVFVGAAAAMLI</sequence>
<evidence type="ECO:0000256" key="13">
    <source>
        <dbReference type="ARBA" id="ARBA00023136"/>
    </source>
</evidence>
<evidence type="ECO:0000259" key="23">
    <source>
        <dbReference type="PROSITE" id="PS51677"/>
    </source>
</evidence>
<evidence type="ECO:0000256" key="5">
    <source>
        <dbReference type="ARBA" id="ARBA00022475"/>
    </source>
</evidence>
<comment type="similarity">
    <text evidence="4">Belongs to the polysaccharide deacetylase family.</text>
</comment>
<evidence type="ECO:0000256" key="22">
    <source>
        <dbReference type="SAM" id="SignalP"/>
    </source>
</evidence>
<keyword evidence="6" id="KW-0134">Cell wall</keyword>
<evidence type="ECO:0000256" key="12">
    <source>
        <dbReference type="ARBA" id="ARBA00023024"/>
    </source>
</evidence>
<evidence type="ECO:0000256" key="6">
    <source>
        <dbReference type="ARBA" id="ARBA00022512"/>
    </source>
</evidence>
<dbReference type="GO" id="GO:0071555">
    <property type="term" value="P:cell wall organization"/>
    <property type="evidence" value="ECO:0007669"/>
    <property type="project" value="UniProtKB-KW"/>
</dbReference>
<keyword evidence="12" id="KW-0146">Chitin degradation</keyword>
<evidence type="ECO:0000256" key="1">
    <source>
        <dbReference type="ARBA" id="ARBA00001941"/>
    </source>
</evidence>
<keyword evidence="14" id="KW-0325">Glycoprotein</keyword>
<keyword evidence="25" id="KW-1185">Reference proteome</keyword>
<keyword evidence="17" id="KW-0449">Lipoprotein</keyword>
<name>A0A0J1B677_9TREE</name>
<evidence type="ECO:0000256" key="15">
    <source>
        <dbReference type="ARBA" id="ARBA00023277"/>
    </source>
</evidence>
<dbReference type="RefSeq" id="XP_018279720.1">
    <property type="nucleotide sequence ID" value="XM_018427325.1"/>
</dbReference>
<dbReference type="GO" id="GO:0000272">
    <property type="term" value="P:polysaccharide catabolic process"/>
    <property type="evidence" value="ECO:0007669"/>
    <property type="project" value="UniProtKB-KW"/>
</dbReference>
<protein>
    <recommendedName>
        <fullName evidence="20">chitin deacetylase</fullName>
        <ecNumber evidence="20">3.5.1.41</ecNumber>
    </recommendedName>
</protein>
<gene>
    <name evidence="24" type="ORF">CC85DRAFT_65724</name>
</gene>
<evidence type="ECO:0000313" key="25">
    <source>
        <dbReference type="Proteomes" id="UP000053611"/>
    </source>
</evidence>
<dbReference type="GO" id="GO:0046872">
    <property type="term" value="F:metal ion binding"/>
    <property type="evidence" value="ECO:0007669"/>
    <property type="project" value="UniProtKB-KW"/>
</dbReference>
<dbReference type="STRING" id="879819.A0A0J1B677"/>
<dbReference type="InterPro" id="IPR050248">
    <property type="entry name" value="Polysacc_deacetylase_ArnD"/>
</dbReference>
<evidence type="ECO:0000256" key="3">
    <source>
        <dbReference type="ARBA" id="ARBA00004609"/>
    </source>
</evidence>
<evidence type="ECO:0000256" key="8">
    <source>
        <dbReference type="ARBA" id="ARBA00022622"/>
    </source>
</evidence>
<dbReference type="Pfam" id="PF01522">
    <property type="entry name" value="Polysacc_deac_1"/>
    <property type="match status" value="1"/>
</dbReference>
<dbReference type="AlphaFoldDB" id="A0A0J1B677"/>
<keyword evidence="8" id="KW-0336">GPI-anchor</keyword>
<dbReference type="GO" id="GO:0006032">
    <property type="term" value="P:chitin catabolic process"/>
    <property type="evidence" value="ECO:0007669"/>
    <property type="project" value="UniProtKB-KW"/>
</dbReference>
<feature type="chain" id="PRO_5012497840" description="chitin deacetylase" evidence="22">
    <location>
        <begin position="16"/>
        <end position="429"/>
    </location>
</feature>
<feature type="domain" description="NodB homology" evidence="23">
    <location>
        <begin position="150"/>
        <end position="350"/>
    </location>
</feature>
<dbReference type="PANTHER" id="PTHR10587">
    <property type="entry name" value="GLYCOSYL TRANSFERASE-RELATED"/>
    <property type="match status" value="1"/>
</dbReference>